<dbReference type="RefSeq" id="WP_071804739.1">
    <property type="nucleotide sequence ID" value="NZ_MEIA01000098.1"/>
</dbReference>
<dbReference type="Gene3D" id="1.20.1250.20">
    <property type="entry name" value="MFS general substrate transporter like domains"/>
    <property type="match status" value="1"/>
</dbReference>
<proteinExistence type="predicted"/>
<protein>
    <recommendedName>
        <fullName evidence="6">Major facilitator superfamily (MFS) profile domain-containing protein</fullName>
    </recommendedName>
</protein>
<evidence type="ECO:0000256" key="2">
    <source>
        <dbReference type="ARBA" id="ARBA00022692"/>
    </source>
</evidence>
<keyword evidence="3 5" id="KW-1133">Transmembrane helix</keyword>
<dbReference type="InterPro" id="IPR053160">
    <property type="entry name" value="MFS_DHA3_Transporter"/>
</dbReference>
<feature type="transmembrane region" description="Helical" evidence="5">
    <location>
        <begin position="323"/>
        <end position="342"/>
    </location>
</feature>
<feature type="transmembrane region" description="Helical" evidence="5">
    <location>
        <begin position="183"/>
        <end position="205"/>
    </location>
</feature>
<dbReference type="SUPFAM" id="SSF103473">
    <property type="entry name" value="MFS general substrate transporter"/>
    <property type="match status" value="1"/>
</dbReference>
<feature type="transmembrane region" description="Helical" evidence="5">
    <location>
        <begin position="269"/>
        <end position="289"/>
    </location>
</feature>
<feature type="transmembrane region" description="Helical" evidence="5">
    <location>
        <begin position="363"/>
        <end position="384"/>
    </location>
</feature>
<feature type="transmembrane region" description="Helical" evidence="5">
    <location>
        <begin position="117"/>
        <end position="136"/>
    </location>
</feature>
<dbReference type="Pfam" id="PF07690">
    <property type="entry name" value="MFS_1"/>
    <property type="match status" value="1"/>
</dbReference>
<dbReference type="AlphaFoldDB" id="A0A1K0GT80"/>
<evidence type="ECO:0000259" key="6">
    <source>
        <dbReference type="PROSITE" id="PS50850"/>
    </source>
</evidence>
<feature type="transmembrane region" description="Helical" evidence="5">
    <location>
        <begin position="235"/>
        <end position="257"/>
    </location>
</feature>
<feature type="transmembrane region" description="Helical" evidence="5">
    <location>
        <begin position="25"/>
        <end position="48"/>
    </location>
</feature>
<dbReference type="PANTHER" id="PTHR23530:SF1">
    <property type="entry name" value="PERMEASE, MAJOR FACILITATOR SUPERFAMILY-RELATED"/>
    <property type="match status" value="1"/>
</dbReference>
<feature type="transmembrane region" description="Helical" evidence="5">
    <location>
        <begin position="60"/>
        <end position="81"/>
    </location>
</feature>
<feature type="transmembrane region" description="Helical" evidence="5">
    <location>
        <begin position="157"/>
        <end position="177"/>
    </location>
</feature>
<dbReference type="GO" id="GO:0005886">
    <property type="term" value="C:plasma membrane"/>
    <property type="evidence" value="ECO:0007669"/>
    <property type="project" value="UniProtKB-SubCell"/>
</dbReference>
<gene>
    <name evidence="7" type="ORF">BG844_09790</name>
</gene>
<feature type="transmembrane region" description="Helical" evidence="5">
    <location>
        <begin position="296"/>
        <end position="317"/>
    </location>
</feature>
<sequence length="425" mass="45650">MSAASTVTPPPAVTSRRAPAPVRRVVWIHYGFQFFFGLLVWVPVFYTYQRVVGLDDREIFGIQSIYYVAFCLFEIPTGLLADRLGLRRSMIGGAGVLLLANLVPVAAPGYAGFLVHWLLIALARSLVSGAASAYLYEYLQRHDAAWFYQRAEGNARAYSLVGKIVCWPAAGALMAWLPASVYWLTALNAAVALILALRLPALLGADPEHPHATAKPASTWRTIGGAARFLRRSPLLMLIMVQGIAVFTLSRILQVNLFQPILTVKDTPVVWHGTVLAAMTVFEVAGAAVSHRVRRFTGDLAAVSVLTVVMAASLALVVPAPGVFTVVCLCAFSLVAGLVYPVQRKLLNEAITDSRYRATLLSIESLIDRAVCAVVALLLGSFLATGRLQTFLLLSAGAAVLLVLLVAPLSALVSRRQRATAGTAS</sequence>
<evidence type="ECO:0000256" key="3">
    <source>
        <dbReference type="ARBA" id="ARBA00022989"/>
    </source>
</evidence>
<dbReference type="InterPro" id="IPR020846">
    <property type="entry name" value="MFS_dom"/>
</dbReference>
<evidence type="ECO:0000313" key="7">
    <source>
        <dbReference type="EMBL" id="OJF14452.1"/>
    </source>
</evidence>
<evidence type="ECO:0000256" key="1">
    <source>
        <dbReference type="ARBA" id="ARBA00004651"/>
    </source>
</evidence>
<keyword evidence="8" id="KW-1185">Reference proteome</keyword>
<evidence type="ECO:0000256" key="5">
    <source>
        <dbReference type="SAM" id="Phobius"/>
    </source>
</evidence>
<feature type="domain" description="Major facilitator superfamily (MFS) profile" evidence="6">
    <location>
        <begin position="23"/>
        <end position="413"/>
    </location>
</feature>
<accession>A0A1K0GT80</accession>
<keyword evidence="4 5" id="KW-0472">Membrane</keyword>
<dbReference type="GO" id="GO:0022857">
    <property type="term" value="F:transmembrane transporter activity"/>
    <property type="evidence" value="ECO:0007669"/>
    <property type="project" value="InterPro"/>
</dbReference>
<dbReference type="InterPro" id="IPR011701">
    <property type="entry name" value="MFS"/>
</dbReference>
<feature type="transmembrane region" description="Helical" evidence="5">
    <location>
        <begin position="390"/>
        <end position="413"/>
    </location>
</feature>
<dbReference type="PANTHER" id="PTHR23530">
    <property type="entry name" value="TRANSPORT PROTEIN-RELATED"/>
    <property type="match status" value="1"/>
</dbReference>
<reference evidence="7 8" key="1">
    <citation type="submission" date="2016-09" db="EMBL/GenBank/DDBJ databases">
        <title>Couchioplanes caeruleus draft genome sequence.</title>
        <authorList>
            <person name="Sheehan J."/>
            <person name="Caffrey P."/>
        </authorList>
    </citation>
    <scope>NUCLEOTIDE SEQUENCE [LARGE SCALE GENOMIC DNA]</scope>
    <source>
        <strain evidence="7 8">DSM 43634</strain>
    </source>
</reference>
<evidence type="ECO:0000313" key="8">
    <source>
        <dbReference type="Proteomes" id="UP000182486"/>
    </source>
</evidence>
<dbReference type="EMBL" id="MEIA01000098">
    <property type="protein sequence ID" value="OJF14452.1"/>
    <property type="molecule type" value="Genomic_DNA"/>
</dbReference>
<dbReference type="Proteomes" id="UP000182486">
    <property type="component" value="Unassembled WGS sequence"/>
</dbReference>
<dbReference type="InterPro" id="IPR036259">
    <property type="entry name" value="MFS_trans_sf"/>
</dbReference>
<dbReference type="PROSITE" id="PS50850">
    <property type="entry name" value="MFS"/>
    <property type="match status" value="1"/>
</dbReference>
<evidence type="ECO:0000256" key="4">
    <source>
        <dbReference type="ARBA" id="ARBA00023136"/>
    </source>
</evidence>
<feature type="transmembrane region" description="Helical" evidence="5">
    <location>
        <begin position="93"/>
        <end position="111"/>
    </location>
</feature>
<comment type="subcellular location">
    <subcellularLocation>
        <location evidence="1">Cell membrane</location>
        <topology evidence="1">Multi-pass membrane protein</topology>
    </subcellularLocation>
</comment>
<organism evidence="7 8">
    <name type="scientific">Couchioplanes caeruleus subsp. caeruleus</name>
    <dbReference type="NCBI Taxonomy" id="56427"/>
    <lineage>
        <taxon>Bacteria</taxon>
        <taxon>Bacillati</taxon>
        <taxon>Actinomycetota</taxon>
        <taxon>Actinomycetes</taxon>
        <taxon>Micromonosporales</taxon>
        <taxon>Micromonosporaceae</taxon>
        <taxon>Couchioplanes</taxon>
    </lineage>
</organism>
<comment type="caution">
    <text evidence="7">The sequence shown here is derived from an EMBL/GenBank/DDBJ whole genome shotgun (WGS) entry which is preliminary data.</text>
</comment>
<name>A0A1K0GT80_9ACTN</name>
<keyword evidence="2 5" id="KW-0812">Transmembrane</keyword>
<dbReference type="CDD" id="cd06174">
    <property type="entry name" value="MFS"/>
    <property type="match status" value="1"/>
</dbReference>